<feature type="domain" description="NmrA-like" evidence="1">
    <location>
        <begin position="2"/>
        <end position="230"/>
    </location>
</feature>
<sequence>MKILVTAAHGNQGRMLLPKLRAAGFDIRAIRATPGKDEELKSLGASEVMVGNAADRGFLAEAVAGVDTIYHVGPTAHPLERDMGFAMVDAARKAGTGHFIYSSAMHAIASKMIQHKLKRDVEEHLLEANINFTVLQPADYMFPPLVQLAFQSGRWEQLYDLNRGQAMVDIGDITDVAVKVASEREAHFGATYQLCAPGNHSGHDIAGAIQRVTGKELEAVWISPDDYFERFYGKGQGEGFRYELALIRAVGLWYTQYVFAGNPNVLTWLLGRSPVTLDEFIAREWKKFQRAQA</sequence>
<dbReference type="RefSeq" id="WP_119786708.1">
    <property type="nucleotide sequence ID" value="NZ_QYUQ01000002.1"/>
</dbReference>
<dbReference type="Gene3D" id="3.90.25.10">
    <property type="entry name" value="UDP-galactose 4-epimerase, domain 1"/>
    <property type="match status" value="1"/>
</dbReference>
<dbReference type="InterPro" id="IPR036291">
    <property type="entry name" value="NAD(P)-bd_dom_sf"/>
</dbReference>
<dbReference type="InterPro" id="IPR051604">
    <property type="entry name" value="Ergot_Alk_Oxidoreductase"/>
</dbReference>
<dbReference type="EMBL" id="QYUQ01000002">
    <property type="protein sequence ID" value="RJG03209.1"/>
    <property type="molecule type" value="Genomic_DNA"/>
</dbReference>
<evidence type="ECO:0000313" key="3">
    <source>
        <dbReference type="Proteomes" id="UP000266327"/>
    </source>
</evidence>
<proteinExistence type="predicted"/>
<reference evidence="3" key="1">
    <citation type="submission" date="2018-09" db="EMBL/GenBank/DDBJ databases">
        <authorList>
            <person name="Zhu H."/>
        </authorList>
    </citation>
    <scope>NUCLEOTIDE SEQUENCE [LARGE SCALE GENOMIC DNA]</scope>
    <source>
        <strain evidence="3">K1S02-23</strain>
    </source>
</reference>
<dbReference type="Proteomes" id="UP000266327">
    <property type="component" value="Unassembled WGS sequence"/>
</dbReference>
<dbReference type="OrthoDB" id="9798669at2"/>
<dbReference type="SUPFAM" id="SSF51735">
    <property type="entry name" value="NAD(P)-binding Rossmann-fold domains"/>
    <property type="match status" value="1"/>
</dbReference>
<dbReference type="InterPro" id="IPR008030">
    <property type="entry name" value="NmrA-like"/>
</dbReference>
<organism evidence="2 3">
    <name type="scientific">Noviherbaspirillum sedimenti</name>
    <dbReference type="NCBI Taxonomy" id="2320865"/>
    <lineage>
        <taxon>Bacteria</taxon>
        <taxon>Pseudomonadati</taxon>
        <taxon>Pseudomonadota</taxon>
        <taxon>Betaproteobacteria</taxon>
        <taxon>Burkholderiales</taxon>
        <taxon>Oxalobacteraceae</taxon>
        <taxon>Noviherbaspirillum</taxon>
    </lineage>
</organism>
<dbReference type="AlphaFoldDB" id="A0A3A3G8Y0"/>
<protein>
    <submittedName>
        <fullName evidence="2">Nucleoside-diphosphate sugar epimerase</fullName>
    </submittedName>
</protein>
<evidence type="ECO:0000259" key="1">
    <source>
        <dbReference type="Pfam" id="PF05368"/>
    </source>
</evidence>
<accession>A0A3A3G8Y0</accession>
<dbReference type="PANTHER" id="PTHR43162:SF1">
    <property type="entry name" value="PRESTALK A DIFFERENTIATION PROTEIN A"/>
    <property type="match status" value="1"/>
</dbReference>
<dbReference type="Pfam" id="PF05368">
    <property type="entry name" value="NmrA"/>
    <property type="match status" value="1"/>
</dbReference>
<dbReference type="PANTHER" id="PTHR43162">
    <property type="match status" value="1"/>
</dbReference>
<evidence type="ECO:0000313" key="2">
    <source>
        <dbReference type="EMBL" id="RJG03209.1"/>
    </source>
</evidence>
<dbReference type="Gene3D" id="3.40.50.720">
    <property type="entry name" value="NAD(P)-binding Rossmann-like Domain"/>
    <property type="match status" value="1"/>
</dbReference>
<name>A0A3A3G8Y0_9BURK</name>
<gene>
    <name evidence="2" type="ORF">D3878_17760</name>
</gene>
<comment type="caution">
    <text evidence="2">The sequence shown here is derived from an EMBL/GenBank/DDBJ whole genome shotgun (WGS) entry which is preliminary data.</text>
</comment>
<keyword evidence="3" id="KW-1185">Reference proteome</keyword>